<dbReference type="PANTHER" id="PTHR43674">
    <property type="entry name" value="NITRILASE C965.09-RELATED"/>
    <property type="match status" value="1"/>
</dbReference>
<dbReference type="GO" id="GO:0033396">
    <property type="term" value="P:beta-alanine biosynthetic process via 3-ureidopropionate"/>
    <property type="evidence" value="ECO:0007669"/>
    <property type="project" value="TreeGrafter"/>
</dbReference>
<organism evidence="4">
    <name type="scientific">Rhizophora mucronata</name>
    <name type="common">Asiatic mangrove</name>
    <dbReference type="NCBI Taxonomy" id="61149"/>
    <lineage>
        <taxon>Eukaryota</taxon>
        <taxon>Viridiplantae</taxon>
        <taxon>Streptophyta</taxon>
        <taxon>Embryophyta</taxon>
        <taxon>Tracheophyta</taxon>
        <taxon>Spermatophyta</taxon>
        <taxon>Magnoliopsida</taxon>
        <taxon>eudicotyledons</taxon>
        <taxon>Gunneridae</taxon>
        <taxon>Pentapetalae</taxon>
        <taxon>rosids</taxon>
        <taxon>fabids</taxon>
        <taxon>Malpighiales</taxon>
        <taxon>Rhizophoraceae</taxon>
        <taxon>Rhizophora</taxon>
    </lineage>
</organism>
<feature type="domain" description="CN hydrolase" evidence="3">
    <location>
        <begin position="98"/>
        <end position="326"/>
    </location>
</feature>
<sequence>MDRVEETKRESDKLEDGAGSKDGSLCGYDSLQHLLSANLEPHLFKEVSRLLLGLNCGRRLESIALPESAKAISSQHDFDLQAFCFGADKELLREPRVVRVGLIQNSISLPTTAPFSDQKRAIFQKLKPMIDAAGASGVNILCLQEAWMMPFAFCTREKRWCEFAEPVDGESTQYLQGYAQKYNMVIINPILERDVNHGETIWNTAVIIGNHGNIVGKHRKNHIPRVADFNESTYYMEGNSGHPVFETAYGKIAVNICYGRHHPLNWLAFGLNGAEIVFNPSATVGELSEPMWPIEVIFYAPNFNSCSQCLTYVIYISSSEFHFMLA</sequence>
<dbReference type="EMBL" id="GGEC01005899">
    <property type="protein sequence ID" value="MBW86382.1"/>
    <property type="molecule type" value="Transcribed_RNA"/>
</dbReference>
<dbReference type="SUPFAM" id="SSF56317">
    <property type="entry name" value="Carbon-nitrogen hydrolase"/>
    <property type="match status" value="1"/>
</dbReference>
<proteinExistence type="predicted"/>
<dbReference type="PANTHER" id="PTHR43674:SF2">
    <property type="entry name" value="BETA-UREIDOPROPIONASE"/>
    <property type="match status" value="1"/>
</dbReference>
<accession>A0A2P2IYT8</accession>
<evidence type="ECO:0000313" key="4">
    <source>
        <dbReference type="EMBL" id="MBW86382.1"/>
    </source>
</evidence>
<feature type="region of interest" description="Disordered" evidence="2">
    <location>
        <begin position="1"/>
        <end position="20"/>
    </location>
</feature>
<dbReference type="PROSITE" id="PS50263">
    <property type="entry name" value="CN_HYDROLASE"/>
    <property type="match status" value="1"/>
</dbReference>
<evidence type="ECO:0000256" key="1">
    <source>
        <dbReference type="ARBA" id="ARBA00022801"/>
    </source>
</evidence>
<evidence type="ECO:0000259" key="3">
    <source>
        <dbReference type="PROSITE" id="PS50263"/>
    </source>
</evidence>
<name>A0A2P2IYT8_RHIMU</name>
<dbReference type="GO" id="GO:0003837">
    <property type="term" value="F:beta-ureidopropionase activity"/>
    <property type="evidence" value="ECO:0007669"/>
    <property type="project" value="TreeGrafter"/>
</dbReference>
<dbReference type="Pfam" id="PF00795">
    <property type="entry name" value="CN_hydrolase"/>
    <property type="match status" value="1"/>
</dbReference>
<dbReference type="InterPro" id="IPR036526">
    <property type="entry name" value="C-N_Hydrolase_sf"/>
</dbReference>
<evidence type="ECO:0000256" key="2">
    <source>
        <dbReference type="SAM" id="MobiDB-lite"/>
    </source>
</evidence>
<reference evidence="4" key="1">
    <citation type="submission" date="2018-02" db="EMBL/GenBank/DDBJ databases">
        <title>Rhizophora mucronata_Transcriptome.</title>
        <authorList>
            <person name="Meera S.P."/>
            <person name="Sreeshan A."/>
            <person name="Augustine A."/>
        </authorList>
    </citation>
    <scope>NUCLEOTIDE SEQUENCE</scope>
    <source>
        <tissue evidence="4">Leaf</tissue>
    </source>
</reference>
<dbReference type="Gene3D" id="3.60.110.10">
    <property type="entry name" value="Carbon-nitrogen hydrolase"/>
    <property type="match status" value="1"/>
</dbReference>
<feature type="compositionally biased region" description="Basic and acidic residues" evidence="2">
    <location>
        <begin position="1"/>
        <end position="19"/>
    </location>
</feature>
<keyword evidence="1" id="KW-0378">Hydrolase</keyword>
<dbReference type="InterPro" id="IPR050345">
    <property type="entry name" value="Aliph_Amidase/BUP"/>
</dbReference>
<protein>
    <submittedName>
        <fullName evidence="4">Beta-ureidopropionase</fullName>
    </submittedName>
</protein>
<dbReference type="InterPro" id="IPR003010">
    <property type="entry name" value="C-N_Hydrolase"/>
</dbReference>
<dbReference type="AlphaFoldDB" id="A0A2P2IYT8"/>